<dbReference type="PANTHER" id="PTHR31021">
    <property type="entry name" value="ADENOMATOSIS POLYPOSIS COLI DOWN-REGULATED 1"/>
    <property type="match status" value="1"/>
</dbReference>
<dbReference type="SMART" id="SM01352">
    <property type="entry name" value="APCDDC"/>
    <property type="match status" value="2"/>
</dbReference>
<feature type="domain" description="APCDD1" evidence="8">
    <location>
        <begin position="59"/>
        <end position="405"/>
    </location>
</feature>
<evidence type="ECO:0000256" key="6">
    <source>
        <dbReference type="SAM" id="MobiDB-lite"/>
    </source>
</evidence>
<evidence type="ECO:0000256" key="4">
    <source>
        <dbReference type="ARBA" id="ARBA00023136"/>
    </source>
</evidence>
<feature type="region of interest" description="Disordered" evidence="6">
    <location>
        <begin position="202"/>
        <end position="285"/>
    </location>
</feature>
<feature type="compositionally biased region" description="Basic residues" evidence="6">
    <location>
        <begin position="249"/>
        <end position="261"/>
    </location>
</feature>
<name>A0A8J2RDQ2_9CRUS</name>
<dbReference type="Pfam" id="PF14921">
    <property type="entry name" value="APCDDC"/>
    <property type="match status" value="2"/>
</dbReference>
<dbReference type="Proteomes" id="UP000789390">
    <property type="component" value="Unassembled WGS sequence"/>
</dbReference>
<proteinExistence type="predicted"/>
<evidence type="ECO:0000256" key="1">
    <source>
        <dbReference type="ARBA" id="ARBA00004167"/>
    </source>
</evidence>
<feature type="chain" id="PRO_5035185388" description="APCDD1 domain-containing protein" evidence="7">
    <location>
        <begin position="23"/>
        <end position="668"/>
    </location>
</feature>
<keyword evidence="5" id="KW-0325">Glycoprotein</keyword>
<sequence>MNGRALKWVALILVTIALTATADRKTNRNRHLLLDNNNDPSSSILMNNLLLELDESLPECSAAFRRVQHGERSAHASYPPDIKGLWVSQECETRPGPEFVLRQYQFERDGSFKLLQHFYGDEWCTTPVYTLTAKGHLQMREPSWVVPGAAESEYTLHRVHLVAYSEDVVDEVMQRVNRSCPGYINRPWRVRKEYLIYNYGPSGGGKSEPSSFKSSSDRHWMTASNGKRHGNGSGRGNKIGAAGGDQRSSKRVSHNGSHHHASLSSSGDFVVASESSDTSSSSSAGSLDEIDCLAAFHAVYHELQLIRTVRRPRDLLADSHPVIQKSSSSGHKNQKNINFQHHPTIMAEQPMQTLLFLGNIHPQLEQRASYRPTSYQPALVRHDHQESNDCHVCRLVAKSNDKSPPHLHARPRLPVYPMGDWISSSCETRPIGTFLMRRMKFTDHQNGLNAGKYSATGSSSPTFQALFHYFADPVCSNATLTVLATGHYSPGSDSDRVQGATEFDFFVQSVIITVHDESTARNLNGLKGNQCAMDGSWRVDRPQDVTHTGGCIGLGIRVPTVANDLLKMDVNGIGHPLLYFGIAENPSEPRTSKSSSSEFDLIRPTSYLPPLQQCQSIWEDLSSVNDVSNELGPIIPHARVSGDSSRSSSPSKFSFLAFILANAIYRLF</sequence>
<keyword evidence="4" id="KW-0472">Membrane</keyword>
<comment type="subcellular location">
    <subcellularLocation>
        <location evidence="1">Membrane</location>
        <topology evidence="1">Single-pass membrane protein</topology>
    </subcellularLocation>
</comment>
<organism evidence="9 10">
    <name type="scientific">Daphnia galeata</name>
    <dbReference type="NCBI Taxonomy" id="27404"/>
    <lineage>
        <taxon>Eukaryota</taxon>
        <taxon>Metazoa</taxon>
        <taxon>Ecdysozoa</taxon>
        <taxon>Arthropoda</taxon>
        <taxon>Crustacea</taxon>
        <taxon>Branchiopoda</taxon>
        <taxon>Diplostraca</taxon>
        <taxon>Cladocera</taxon>
        <taxon>Anomopoda</taxon>
        <taxon>Daphniidae</taxon>
        <taxon>Daphnia</taxon>
    </lineage>
</organism>
<dbReference type="AlphaFoldDB" id="A0A8J2RDQ2"/>
<dbReference type="GO" id="GO:0030178">
    <property type="term" value="P:negative regulation of Wnt signaling pathway"/>
    <property type="evidence" value="ECO:0007669"/>
    <property type="project" value="InterPro"/>
</dbReference>
<comment type="caution">
    <text evidence="9">The sequence shown here is derived from an EMBL/GenBank/DDBJ whole genome shotgun (WGS) entry which is preliminary data.</text>
</comment>
<reference evidence="9" key="1">
    <citation type="submission" date="2021-11" db="EMBL/GenBank/DDBJ databases">
        <authorList>
            <person name="Schell T."/>
        </authorList>
    </citation>
    <scope>NUCLEOTIDE SEQUENCE</scope>
    <source>
        <strain evidence="9">M5</strain>
    </source>
</reference>
<gene>
    <name evidence="9" type="ORF">DGAL_LOCUS3137</name>
</gene>
<dbReference type="InterPro" id="IPR029405">
    <property type="entry name" value="APCDD1_dom"/>
</dbReference>
<evidence type="ECO:0000256" key="3">
    <source>
        <dbReference type="ARBA" id="ARBA00022729"/>
    </source>
</evidence>
<evidence type="ECO:0000256" key="2">
    <source>
        <dbReference type="ARBA" id="ARBA00022692"/>
    </source>
</evidence>
<dbReference type="GO" id="GO:0005886">
    <property type="term" value="C:plasma membrane"/>
    <property type="evidence" value="ECO:0007669"/>
    <property type="project" value="InterPro"/>
</dbReference>
<keyword evidence="3 7" id="KW-0732">Signal</keyword>
<feature type="signal peptide" evidence="7">
    <location>
        <begin position="1"/>
        <end position="22"/>
    </location>
</feature>
<dbReference type="GO" id="GO:0017147">
    <property type="term" value="F:Wnt-protein binding"/>
    <property type="evidence" value="ECO:0007669"/>
    <property type="project" value="InterPro"/>
</dbReference>
<accession>A0A8J2RDQ2</accession>
<keyword evidence="2" id="KW-0812">Transmembrane</keyword>
<dbReference type="OrthoDB" id="5985602at2759"/>
<evidence type="ECO:0000313" key="9">
    <source>
        <dbReference type="EMBL" id="CAH0100849.1"/>
    </source>
</evidence>
<feature type="domain" description="APCDD1" evidence="8">
    <location>
        <begin position="406"/>
        <end position="637"/>
    </location>
</feature>
<feature type="compositionally biased region" description="Low complexity" evidence="6">
    <location>
        <begin position="273"/>
        <end position="285"/>
    </location>
</feature>
<feature type="compositionally biased region" description="Gly residues" evidence="6">
    <location>
        <begin position="231"/>
        <end position="243"/>
    </location>
</feature>
<protein>
    <recommendedName>
        <fullName evidence="8">APCDD1 domain-containing protein</fullName>
    </recommendedName>
</protein>
<evidence type="ECO:0000313" key="10">
    <source>
        <dbReference type="Proteomes" id="UP000789390"/>
    </source>
</evidence>
<evidence type="ECO:0000256" key="5">
    <source>
        <dbReference type="ARBA" id="ARBA00023180"/>
    </source>
</evidence>
<evidence type="ECO:0000259" key="8">
    <source>
        <dbReference type="SMART" id="SM01352"/>
    </source>
</evidence>
<evidence type="ECO:0000256" key="7">
    <source>
        <dbReference type="SAM" id="SignalP"/>
    </source>
</evidence>
<dbReference type="PANTHER" id="PTHR31021:SF1">
    <property type="entry name" value="CHROMOSOME UNDETERMINED SCAFFOLD_56, WHOLE GENOME SHOTGUN SEQUENCE"/>
    <property type="match status" value="1"/>
</dbReference>
<dbReference type="EMBL" id="CAKKLH010000046">
    <property type="protein sequence ID" value="CAH0100849.1"/>
    <property type="molecule type" value="Genomic_DNA"/>
</dbReference>
<dbReference type="InterPro" id="IPR042425">
    <property type="entry name" value="APCDD1"/>
</dbReference>
<keyword evidence="10" id="KW-1185">Reference proteome</keyword>